<name>A0A4S8L8L9_DENBC</name>
<organism evidence="1 2">
    <name type="scientific">Dendrothele bispora (strain CBS 962.96)</name>
    <dbReference type="NCBI Taxonomy" id="1314807"/>
    <lineage>
        <taxon>Eukaryota</taxon>
        <taxon>Fungi</taxon>
        <taxon>Dikarya</taxon>
        <taxon>Basidiomycota</taxon>
        <taxon>Agaricomycotina</taxon>
        <taxon>Agaricomycetes</taxon>
        <taxon>Agaricomycetidae</taxon>
        <taxon>Agaricales</taxon>
        <taxon>Agaricales incertae sedis</taxon>
        <taxon>Dendrothele</taxon>
    </lineage>
</organism>
<dbReference type="Proteomes" id="UP000297245">
    <property type="component" value="Unassembled WGS sequence"/>
</dbReference>
<dbReference type="EMBL" id="ML179593">
    <property type="protein sequence ID" value="THU84538.1"/>
    <property type="molecule type" value="Genomic_DNA"/>
</dbReference>
<evidence type="ECO:0000313" key="1">
    <source>
        <dbReference type="EMBL" id="THU84538.1"/>
    </source>
</evidence>
<keyword evidence="2" id="KW-1185">Reference proteome</keyword>
<dbReference type="AlphaFoldDB" id="A0A4S8L8L9"/>
<sequence>MYTVTLRLRLSKSNYKVTLRLRAKTWVETNKKEKISFEEKLCSIPPMVKRGTSNLKFFIKRLSKHSYKVTHRLRLSKSNYKVTLRVFHKEAELSKSNYKVTLRLRAKTWVETNKKEKISFEEKLCSIPPMVKRGTSNLKFFIKRLSKHSYKVTHRLRLSKSNYKVTLRLRAKTWVETKEKERASFQAEAFVGNLCSVSVHC</sequence>
<protein>
    <submittedName>
        <fullName evidence="1">Uncharacterized protein</fullName>
    </submittedName>
</protein>
<proteinExistence type="predicted"/>
<reference evidence="1 2" key="1">
    <citation type="journal article" date="2019" name="Nat. Ecol. Evol.">
        <title>Megaphylogeny resolves global patterns of mushroom evolution.</title>
        <authorList>
            <person name="Varga T."/>
            <person name="Krizsan K."/>
            <person name="Foldi C."/>
            <person name="Dima B."/>
            <person name="Sanchez-Garcia M."/>
            <person name="Sanchez-Ramirez S."/>
            <person name="Szollosi G.J."/>
            <person name="Szarkandi J.G."/>
            <person name="Papp V."/>
            <person name="Albert L."/>
            <person name="Andreopoulos W."/>
            <person name="Angelini C."/>
            <person name="Antonin V."/>
            <person name="Barry K.W."/>
            <person name="Bougher N.L."/>
            <person name="Buchanan P."/>
            <person name="Buyck B."/>
            <person name="Bense V."/>
            <person name="Catcheside P."/>
            <person name="Chovatia M."/>
            <person name="Cooper J."/>
            <person name="Damon W."/>
            <person name="Desjardin D."/>
            <person name="Finy P."/>
            <person name="Geml J."/>
            <person name="Haridas S."/>
            <person name="Hughes K."/>
            <person name="Justo A."/>
            <person name="Karasinski D."/>
            <person name="Kautmanova I."/>
            <person name="Kiss B."/>
            <person name="Kocsube S."/>
            <person name="Kotiranta H."/>
            <person name="LaButti K.M."/>
            <person name="Lechner B.E."/>
            <person name="Liimatainen K."/>
            <person name="Lipzen A."/>
            <person name="Lukacs Z."/>
            <person name="Mihaltcheva S."/>
            <person name="Morgado L.N."/>
            <person name="Niskanen T."/>
            <person name="Noordeloos M.E."/>
            <person name="Ohm R.A."/>
            <person name="Ortiz-Santana B."/>
            <person name="Ovrebo C."/>
            <person name="Racz N."/>
            <person name="Riley R."/>
            <person name="Savchenko A."/>
            <person name="Shiryaev A."/>
            <person name="Soop K."/>
            <person name="Spirin V."/>
            <person name="Szebenyi C."/>
            <person name="Tomsovsky M."/>
            <person name="Tulloss R.E."/>
            <person name="Uehling J."/>
            <person name="Grigoriev I.V."/>
            <person name="Vagvolgyi C."/>
            <person name="Papp T."/>
            <person name="Martin F.M."/>
            <person name="Miettinen O."/>
            <person name="Hibbett D.S."/>
            <person name="Nagy L.G."/>
        </authorList>
    </citation>
    <scope>NUCLEOTIDE SEQUENCE [LARGE SCALE GENOMIC DNA]</scope>
    <source>
        <strain evidence="1 2">CBS 962.96</strain>
    </source>
</reference>
<evidence type="ECO:0000313" key="2">
    <source>
        <dbReference type="Proteomes" id="UP000297245"/>
    </source>
</evidence>
<accession>A0A4S8L8L9</accession>
<gene>
    <name evidence="1" type="ORF">K435DRAFT_806609</name>
</gene>